<dbReference type="Proteomes" id="UP000562352">
    <property type="component" value="Unassembled WGS sequence"/>
</dbReference>
<organism evidence="1 2">
    <name type="scientific">Planomonospora venezuelensis</name>
    <dbReference type="NCBI Taxonomy" id="1999"/>
    <lineage>
        <taxon>Bacteria</taxon>
        <taxon>Bacillati</taxon>
        <taxon>Actinomycetota</taxon>
        <taxon>Actinomycetes</taxon>
        <taxon>Streptosporangiales</taxon>
        <taxon>Streptosporangiaceae</taxon>
        <taxon>Planomonospora</taxon>
    </lineage>
</organism>
<dbReference type="EMBL" id="JACHJJ010000012">
    <property type="protein sequence ID" value="MBB5964439.1"/>
    <property type="molecule type" value="Genomic_DNA"/>
</dbReference>
<comment type="caution">
    <text evidence="1">The sequence shown here is derived from an EMBL/GenBank/DDBJ whole genome shotgun (WGS) entry which is preliminary data.</text>
</comment>
<sequence length="64" mass="7000">MMKAFLDRLRFLAGRPAGAPADGRMIGLGLATALRRHNSADGAEHHLRRWAAEQRIGAPEHRSG</sequence>
<reference evidence="1 2" key="1">
    <citation type="submission" date="2020-08" db="EMBL/GenBank/DDBJ databases">
        <title>Genomic Encyclopedia of Type Strains, Phase III (KMG-III): the genomes of soil and plant-associated and newly described type strains.</title>
        <authorList>
            <person name="Whitman W."/>
        </authorList>
    </citation>
    <scope>NUCLEOTIDE SEQUENCE [LARGE SCALE GENOMIC DNA]</scope>
    <source>
        <strain evidence="1 2">CECT 3303</strain>
    </source>
</reference>
<dbReference type="AlphaFoldDB" id="A0A841D4P0"/>
<dbReference type="RefSeq" id="WP_184943291.1">
    <property type="nucleotide sequence ID" value="NZ_BAAAWZ010000001.1"/>
</dbReference>
<keyword evidence="2" id="KW-1185">Reference proteome</keyword>
<accession>A0A841D4P0</accession>
<gene>
    <name evidence="1" type="ORF">FHS22_003723</name>
</gene>
<proteinExistence type="predicted"/>
<name>A0A841D4P0_PLAVE</name>
<evidence type="ECO:0000313" key="2">
    <source>
        <dbReference type="Proteomes" id="UP000562352"/>
    </source>
</evidence>
<protein>
    <submittedName>
        <fullName evidence="1">Uncharacterized protein</fullName>
    </submittedName>
</protein>
<evidence type="ECO:0000313" key="1">
    <source>
        <dbReference type="EMBL" id="MBB5964439.1"/>
    </source>
</evidence>